<reference evidence="9" key="2">
    <citation type="submission" date="2015-01" db="EMBL/GenBank/DDBJ databases">
        <title>Complete genome sequence of Methylobacterium aquaticum strain 22A.</title>
        <authorList>
            <person name="Tani A."/>
            <person name="Ogura Y."/>
            <person name="Hayashi T."/>
        </authorList>
    </citation>
    <scope>NUCLEOTIDE SEQUENCE [LARGE SCALE GENOMIC DNA]</scope>
    <source>
        <strain evidence="9">MA-22A</strain>
    </source>
</reference>
<dbReference type="SUPFAM" id="SSF117143">
    <property type="entry name" value="Flagellar hook protein flgE"/>
    <property type="match status" value="1"/>
</dbReference>
<feature type="domain" description="Flagellar hook protein FlgE/F/G-like D1" evidence="7">
    <location>
        <begin position="80"/>
        <end position="144"/>
    </location>
</feature>
<dbReference type="EMBL" id="AP014704">
    <property type="protein sequence ID" value="BAQ44639.1"/>
    <property type="molecule type" value="Genomic_DNA"/>
</dbReference>
<dbReference type="InterPro" id="IPR020013">
    <property type="entry name" value="Flagellar_FlgE/F/G"/>
</dbReference>
<dbReference type="AlphaFoldDB" id="A0A0C6FHR2"/>
<dbReference type="InterPro" id="IPR037925">
    <property type="entry name" value="FlgE/F/G-like"/>
</dbReference>
<comment type="subcellular location">
    <subcellularLocation>
        <location evidence="1 4">Bacterial flagellum basal body</location>
    </subcellularLocation>
</comment>
<dbReference type="PATRIC" id="fig|270351.10.peg.1229"/>
<evidence type="ECO:0000259" key="5">
    <source>
        <dbReference type="Pfam" id="PF00460"/>
    </source>
</evidence>
<reference evidence="8 9" key="1">
    <citation type="journal article" date="2015" name="Genome Announc.">
        <title>Complete Genome Sequence of Methylobacterium aquaticum Strain 22A, Isolated from Racomitrium japonicum Moss.</title>
        <authorList>
            <person name="Tani A."/>
            <person name="Ogura Y."/>
            <person name="Hayashi T."/>
            <person name="Kimbara K."/>
        </authorList>
    </citation>
    <scope>NUCLEOTIDE SEQUENCE [LARGE SCALE GENOMIC DNA]</scope>
    <source>
        <strain evidence="8 9">MA-22A</strain>
    </source>
</reference>
<dbReference type="RefSeq" id="WP_060846111.1">
    <property type="nucleotide sequence ID" value="NZ_AP014704.1"/>
</dbReference>
<keyword evidence="8" id="KW-0969">Cilium</keyword>
<dbReference type="PANTHER" id="PTHR30435:SF19">
    <property type="entry name" value="FLAGELLAR BASAL-BODY ROD PROTEIN FLGG"/>
    <property type="match status" value="1"/>
</dbReference>
<dbReference type="NCBIfam" id="NF009282">
    <property type="entry name" value="PRK12642.1"/>
    <property type="match status" value="1"/>
</dbReference>
<keyword evidence="3 4" id="KW-0975">Bacterial flagellum</keyword>
<dbReference type="PROSITE" id="PS00588">
    <property type="entry name" value="FLAGELLA_BB_ROD"/>
    <property type="match status" value="1"/>
</dbReference>
<evidence type="ECO:0000256" key="3">
    <source>
        <dbReference type="ARBA" id="ARBA00023143"/>
    </source>
</evidence>
<dbReference type="OrthoDB" id="9804559at2"/>
<dbReference type="Pfam" id="PF00460">
    <property type="entry name" value="Flg_bb_rod"/>
    <property type="match status" value="1"/>
</dbReference>
<accession>A0A0C6FHR2</accession>
<evidence type="ECO:0000256" key="1">
    <source>
        <dbReference type="ARBA" id="ARBA00004117"/>
    </source>
</evidence>
<dbReference type="NCBIfam" id="TIGR03506">
    <property type="entry name" value="FlgEFG_subfam"/>
    <property type="match status" value="1"/>
</dbReference>
<evidence type="ECO:0000259" key="7">
    <source>
        <dbReference type="Pfam" id="PF22692"/>
    </source>
</evidence>
<dbReference type="GO" id="GO:0071978">
    <property type="term" value="P:bacterial-type flagellum-dependent swarming motility"/>
    <property type="evidence" value="ECO:0007669"/>
    <property type="project" value="TreeGrafter"/>
</dbReference>
<dbReference type="InterPro" id="IPR010930">
    <property type="entry name" value="Flg_bb/hook_C_dom"/>
</dbReference>
<comment type="similarity">
    <text evidence="2 4">Belongs to the flagella basal body rod proteins family.</text>
</comment>
<organism evidence="8 9">
    <name type="scientific">Methylobacterium aquaticum</name>
    <dbReference type="NCBI Taxonomy" id="270351"/>
    <lineage>
        <taxon>Bacteria</taxon>
        <taxon>Pseudomonadati</taxon>
        <taxon>Pseudomonadota</taxon>
        <taxon>Alphaproteobacteria</taxon>
        <taxon>Hyphomicrobiales</taxon>
        <taxon>Methylobacteriaceae</taxon>
        <taxon>Methylobacterium</taxon>
    </lineage>
</organism>
<dbReference type="NCBIfam" id="TIGR02490">
    <property type="entry name" value="flgF"/>
    <property type="match status" value="1"/>
</dbReference>
<dbReference type="InterPro" id="IPR001444">
    <property type="entry name" value="Flag_bb_rod_N"/>
</dbReference>
<dbReference type="STRING" id="270351.Maq22A_c06450"/>
<evidence type="ECO:0000259" key="6">
    <source>
        <dbReference type="Pfam" id="PF06429"/>
    </source>
</evidence>
<feature type="domain" description="Flagellar basal-body/hook protein C-terminal" evidence="6">
    <location>
        <begin position="191"/>
        <end position="234"/>
    </location>
</feature>
<proteinExistence type="inferred from homology"/>
<gene>
    <name evidence="8" type="primary">flgG</name>
    <name evidence="8" type="ORF">Maq22A_c06450</name>
</gene>
<dbReference type="InterPro" id="IPR012836">
    <property type="entry name" value="FlgF"/>
</dbReference>
<dbReference type="Proteomes" id="UP000061432">
    <property type="component" value="Chromosome"/>
</dbReference>
<evidence type="ECO:0000256" key="2">
    <source>
        <dbReference type="ARBA" id="ARBA00009677"/>
    </source>
</evidence>
<protein>
    <recommendedName>
        <fullName evidence="4">Flagellar basal-body rod protein FlgF</fullName>
    </recommendedName>
</protein>
<comment type="subunit">
    <text evidence="4">The basal body constitutes a major portion of the flagellar organelle and consists of five rings (E,L,P,S, and M) mounted on a central rod. The rod consists of about 26 subunits of FlgG in the distal portion, and FlgB, FlgC and FlgF are thought to build up the proximal portion of the rod with about 6 subunits each.</text>
</comment>
<name>A0A0C6FHR2_9HYPH</name>
<dbReference type="InterPro" id="IPR019776">
    <property type="entry name" value="Flagellar_basal_body_rod_CS"/>
</dbReference>
<feature type="domain" description="Flagellar basal body rod protein N-terminal" evidence="5">
    <location>
        <begin position="5"/>
        <end position="35"/>
    </location>
</feature>
<dbReference type="PANTHER" id="PTHR30435">
    <property type="entry name" value="FLAGELLAR PROTEIN"/>
    <property type="match status" value="1"/>
</dbReference>
<keyword evidence="8" id="KW-0966">Cell projection</keyword>
<dbReference type="InterPro" id="IPR053967">
    <property type="entry name" value="LlgE_F_G-like_D1"/>
</dbReference>
<dbReference type="KEGG" id="maqu:Maq22A_c06450"/>
<evidence type="ECO:0000256" key="4">
    <source>
        <dbReference type="RuleBase" id="RU362116"/>
    </source>
</evidence>
<evidence type="ECO:0000313" key="9">
    <source>
        <dbReference type="Proteomes" id="UP000061432"/>
    </source>
</evidence>
<dbReference type="GO" id="GO:0030694">
    <property type="term" value="C:bacterial-type flagellum basal body, rod"/>
    <property type="evidence" value="ECO:0007669"/>
    <property type="project" value="UniProtKB-UniRule"/>
</dbReference>
<evidence type="ECO:0000313" key="8">
    <source>
        <dbReference type="EMBL" id="BAQ44639.1"/>
    </source>
</evidence>
<dbReference type="Pfam" id="PF06429">
    <property type="entry name" value="Flg_bbr_C"/>
    <property type="match status" value="1"/>
</dbReference>
<dbReference type="Pfam" id="PF22692">
    <property type="entry name" value="LlgE_F_G_D1"/>
    <property type="match status" value="1"/>
</dbReference>
<keyword evidence="8" id="KW-0282">Flagellum</keyword>
<sequence>MQNSLYVNLSAQVALDKRLTTTANNVANMSTAGYRAEETKFSALLAQATKGAVAFVNSGDTYLSRASGPISKTDSPLDVALQGDAWLAIGGQSGPAYTRDGRLTMDATGQLRSLTGQPVLDPGGSPLLLDPQQGPPTIGRDGSIFQGTNQVGALGVFILDKKATLTRAPGNAVTSSLPARPVQDFTGIGVVQGYVEGSNVNPIMEMTKLITIQRAFESAATATAEAESSLQSAVKSLSPQGS</sequence>